<dbReference type="STRING" id="4565.A0A3B6AX73"/>
<dbReference type="InterPro" id="IPR002156">
    <property type="entry name" value="RNaseH_domain"/>
</dbReference>
<dbReference type="InterPro" id="IPR044730">
    <property type="entry name" value="RNase_H-like_dom_plant"/>
</dbReference>
<dbReference type="Pfam" id="PF13456">
    <property type="entry name" value="RVT_3"/>
    <property type="match status" value="1"/>
</dbReference>
<reference evidence="2" key="2">
    <citation type="submission" date="2018-10" db="UniProtKB">
        <authorList>
            <consortium name="EnsemblPlants"/>
        </authorList>
    </citation>
    <scope>IDENTIFICATION</scope>
</reference>
<dbReference type="Gramene" id="TraesCS2A03G0583500.1">
    <property type="protein sequence ID" value="TraesCS2A03G0583500.1.CDS1"/>
    <property type="gene ID" value="TraesCS2A03G0583500"/>
</dbReference>
<evidence type="ECO:0000313" key="2">
    <source>
        <dbReference type="EnsemblPlants" id="TraesCS2A02G243900.1.cds1"/>
    </source>
</evidence>
<reference evidence="2" key="1">
    <citation type="submission" date="2018-08" db="EMBL/GenBank/DDBJ databases">
        <authorList>
            <person name="Rossello M."/>
        </authorList>
    </citation>
    <scope>NUCLEOTIDE SEQUENCE [LARGE SCALE GENOMIC DNA]</scope>
    <source>
        <strain evidence="2">cv. Chinese Spring</strain>
    </source>
</reference>
<dbReference type="SMR" id="A0A3B6AX73"/>
<dbReference type="InterPro" id="IPR052929">
    <property type="entry name" value="RNase_H-like_EbsB-rel"/>
</dbReference>
<dbReference type="Proteomes" id="UP000019116">
    <property type="component" value="Chromosome 2A"/>
</dbReference>
<dbReference type="Gramene" id="TraesCS2A02G243900.1">
    <property type="protein sequence ID" value="TraesCS2A02G243900.1.cds1"/>
    <property type="gene ID" value="TraesCS2A02G243900"/>
</dbReference>
<evidence type="ECO:0000259" key="1">
    <source>
        <dbReference type="Pfam" id="PF13456"/>
    </source>
</evidence>
<dbReference type="EnsemblPlants" id="TraesCS2A02G243900.1">
    <property type="protein sequence ID" value="TraesCS2A02G243900.1.cds1"/>
    <property type="gene ID" value="TraesCS2A02G243900"/>
</dbReference>
<evidence type="ECO:0000313" key="3">
    <source>
        <dbReference type="Proteomes" id="UP000019116"/>
    </source>
</evidence>
<dbReference type="GO" id="GO:0003676">
    <property type="term" value="F:nucleic acid binding"/>
    <property type="evidence" value="ECO:0007669"/>
    <property type="project" value="InterPro"/>
</dbReference>
<keyword evidence="3" id="KW-1185">Reference proteome</keyword>
<name>A0A3B6AX73_WHEAT</name>
<dbReference type="AlphaFoldDB" id="A0A3B6AX73"/>
<sequence length="96" mass="10787">MGCNHLVVNTNNIKVIDTMENGGHSAGAAEVLFDDCYVMACDFPLIVFEHCNRKVNKVAHELARLAKFSMTKDWFEKPMNDTVPFLINNVIIISSK</sequence>
<proteinExistence type="predicted"/>
<feature type="domain" description="RNase H type-1" evidence="1">
    <location>
        <begin position="2"/>
        <end position="65"/>
    </location>
</feature>
<dbReference type="PANTHER" id="PTHR47074:SF47">
    <property type="entry name" value="RNASE H TYPE-1 DOMAIN-CONTAINING PROTEIN"/>
    <property type="match status" value="1"/>
</dbReference>
<protein>
    <recommendedName>
        <fullName evidence="1">RNase H type-1 domain-containing protein</fullName>
    </recommendedName>
</protein>
<dbReference type="CDD" id="cd06222">
    <property type="entry name" value="RNase_H_like"/>
    <property type="match status" value="1"/>
</dbReference>
<dbReference type="Gramene" id="TraesJAG2A03G00683990.1">
    <property type="protein sequence ID" value="TraesJAG2A03G00683990.1.CDS1"/>
    <property type="gene ID" value="TraesJAG2A03G00683990"/>
</dbReference>
<accession>A0A3B6AX73</accession>
<organism evidence="2">
    <name type="scientific">Triticum aestivum</name>
    <name type="common">Wheat</name>
    <dbReference type="NCBI Taxonomy" id="4565"/>
    <lineage>
        <taxon>Eukaryota</taxon>
        <taxon>Viridiplantae</taxon>
        <taxon>Streptophyta</taxon>
        <taxon>Embryophyta</taxon>
        <taxon>Tracheophyta</taxon>
        <taxon>Spermatophyta</taxon>
        <taxon>Magnoliopsida</taxon>
        <taxon>Liliopsida</taxon>
        <taxon>Poales</taxon>
        <taxon>Poaceae</taxon>
        <taxon>BOP clade</taxon>
        <taxon>Pooideae</taxon>
        <taxon>Triticodae</taxon>
        <taxon>Triticeae</taxon>
        <taxon>Triticinae</taxon>
        <taxon>Triticum</taxon>
    </lineage>
</organism>
<dbReference type="Gramene" id="TraesNOR2A03G00693050.1">
    <property type="protein sequence ID" value="TraesNOR2A03G00693050.1.CDS1"/>
    <property type="gene ID" value="TraesNOR2A03G00693050"/>
</dbReference>
<dbReference type="OrthoDB" id="694800at2759"/>
<dbReference type="Gramene" id="TraesWEE_scaffold_133002_01G000100.1">
    <property type="protein sequence ID" value="TraesWEE_scaffold_133002_01G000100.1"/>
    <property type="gene ID" value="TraesWEE_scaffold_133002_01G000100"/>
</dbReference>
<dbReference type="PANTHER" id="PTHR47074">
    <property type="entry name" value="BNAC02G40300D PROTEIN"/>
    <property type="match status" value="1"/>
</dbReference>
<dbReference type="GO" id="GO:0004523">
    <property type="term" value="F:RNA-DNA hybrid ribonuclease activity"/>
    <property type="evidence" value="ECO:0007669"/>
    <property type="project" value="InterPro"/>
</dbReference>